<feature type="signal peptide" evidence="7">
    <location>
        <begin position="1"/>
        <end position="20"/>
    </location>
</feature>
<dbReference type="PANTHER" id="PTHR33751:SF9">
    <property type="entry name" value="CYTOCHROME C4"/>
    <property type="match status" value="1"/>
</dbReference>
<dbReference type="EMBL" id="CP059735">
    <property type="protein sequence ID" value="WDD99244.1"/>
    <property type="molecule type" value="Genomic_DNA"/>
</dbReference>
<protein>
    <submittedName>
        <fullName evidence="9">C-type cytochrome</fullName>
    </submittedName>
</protein>
<evidence type="ECO:0000256" key="4">
    <source>
        <dbReference type="ARBA" id="ARBA00022982"/>
    </source>
</evidence>
<dbReference type="SUPFAM" id="SSF46626">
    <property type="entry name" value="Cytochrome c"/>
    <property type="match status" value="4"/>
</dbReference>
<name>A0AAE9YQ60_9GAMM</name>
<dbReference type="KEGG" id="tact:SG35_000705"/>
<proteinExistence type="predicted"/>
<keyword evidence="4" id="KW-0249">Electron transport</keyword>
<evidence type="ECO:0000256" key="5">
    <source>
        <dbReference type="ARBA" id="ARBA00023004"/>
    </source>
</evidence>
<dbReference type="GO" id="GO:0009055">
    <property type="term" value="F:electron transfer activity"/>
    <property type="evidence" value="ECO:0007669"/>
    <property type="project" value="InterPro"/>
</dbReference>
<evidence type="ECO:0000256" key="2">
    <source>
        <dbReference type="ARBA" id="ARBA00022617"/>
    </source>
</evidence>
<dbReference type="GO" id="GO:0046872">
    <property type="term" value="F:metal ion binding"/>
    <property type="evidence" value="ECO:0007669"/>
    <property type="project" value="UniProtKB-KW"/>
</dbReference>
<feature type="domain" description="Cytochrome c" evidence="8">
    <location>
        <begin position="320"/>
        <end position="411"/>
    </location>
</feature>
<dbReference type="PROSITE" id="PS51007">
    <property type="entry name" value="CYTC"/>
    <property type="match status" value="4"/>
</dbReference>
<dbReference type="Proteomes" id="UP000032568">
    <property type="component" value="Chromosome"/>
</dbReference>
<organism evidence="9 10">
    <name type="scientific">Thalassomonas actiniarum</name>
    <dbReference type="NCBI Taxonomy" id="485447"/>
    <lineage>
        <taxon>Bacteria</taxon>
        <taxon>Pseudomonadati</taxon>
        <taxon>Pseudomonadota</taxon>
        <taxon>Gammaproteobacteria</taxon>
        <taxon>Alteromonadales</taxon>
        <taxon>Colwelliaceae</taxon>
        <taxon>Thalassomonas</taxon>
    </lineage>
</organism>
<feature type="domain" description="Cytochrome c" evidence="8">
    <location>
        <begin position="127"/>
        <end position="214"/>
    </location>
</feature>
<evidence type="ECO:0000256" key="6">
    <source>
        <dbReference type="PROSITE-ProRule" id="PRU00433"/>
    </source>
</evidence>
<feature type="domain" description="Cytochrome c" evidence="8">
    <location>
        <begin position="22"/>
        <end position="100"/>
    </location>
</feature>
<reference evidence="9 10" key="1">
    <citation type="journal article" date="2015" name="Genome Announc.">
        <title>Draft Genome Sequences of Marine Isolates of Thalassomonas viridans and Thalassomonas actiniarum.</title>
        <authorList>
            <person name="Olonade I."/>
            <person name="van Zyl L.J."/>
            <person name="Trindade M."/>
        </authorList>
    </citation>
    <scope>NUCLEOTIDE SEQUENCE [LARGE SCALE GENOMIC DNA]</scope>
    <source>
        <strain evidence="9 10">A5K-106</strain>
    </source>
</reference>
<evidence type="ECO:0000256" key="7">
    <source>
        <dbReference type="SAM" id="SignalP"/>
    </source>
</evidence>
<reference evidence="9 10" key="2">
    <citation type="journal article" date="2022" name="Mar. Drugs">
        <title>Bioassay-Guided Fractionation Leads to the Detection of Cholic Acid Generated by the Rare Thalassomonas sp.</title>
        <authorList>
            <person name="Pheiffer F."/>
            <person name="Schneider Y.K."/>
            <person name="Hansen E.H."/>
            <person name="Andersen J.H."/>
            <person name="Isaksson J."/>
            <person name="Busche T."/>
            <person name="R C."/>
            <person name="Kalinowski J."/>
            <person name="Zyl L.V."/>
            <person name="Trindade M."/>
        </authorList>
    </citation>
    <scope>NUCLEOTIDE SEQUENCE [LARGE SCALE GENOMIC DNA]</scope>
    <source>
        <strain evidence="9 10">A5K-106</strain>
    </source>
</reference>
<dbReference type="InterPro" id="IPR009056">
    <property type="entry name" value="Cyt_c-like_dom"/>
</dbReference>
<evidence type="ECO:0000313" key="9">
    <source>
        <dbReference type="EMBL" id="WDD99244.1"/>
    </source>
</evidence>
<keyword evidence="3 6" id="KW-0479">Metal-binding</keyword>
<feature type="domain" description="Cytochrome c" evidence="8">
    <location>
        <begin position="232"/>
        <end position="313"/>
    </location>
</feature>
<dbReference type="GO" id="GO:0020037">
    <property type="term" value="F:heme binding"/>
    <property type="evidence" value="ECO:0007669"/>
    <property type="project" value="InterPro"/>
</dbReference>
<gene>
    <name evidence="9" type="ORF">SG35_000705</name>
</gene>
<keyword evidence="7" id="KW-0732">Signal</keyword>
<keyword evidence="1" id="KW-0813">Transport</keyword>
<accession>A0AAE9YQ60</accession>
<evidence type="ECO:0000256" key="3">
    <source>
        <dbReference type="ARBA" id="ARBA00022723"/>
    </source>
</evidence>
<dbReference type="InterPro" id="IPR050597">
    <property type="entry name" value="Cytochrome_c_Oxidase_Subunit"/>
</dbReference>
<keyword evidence="5 6" id="KW-0408">Iron</keyword>
<dbReference type="InterPro" id="IPR036909">
    <property type="entry name" value="Cyt_c-like_dom_sf"/>
</dbReference>
<feature type="chain" id="PRO_5042049704" evidence="7">
    <location>
        <begin position="21"/>
        <end position="411"/>
    </location>
</feature>
<keyword evidence="10" id="KW-1185">Reference proteome</keyword>
<evidence type="ECO:0000259" key="8">
    <source>
        <dbReference type="PROSITE" id="PS51007"/>
    </source>
</evidence>
<dbReference type="PANTHER" id="PTHR33751">
    <property type="entry name" value="CBB3-TYPE CYTOCHROME C OXIDASE SUBUNIT FIXP"/>
    <property type="match status" value="1"/>
</dbReference>
<evidence type="ECO:0000256" key="1">
    <source>
        <dbReference type="ARBA" id="ARBA00022448"/>
    </source>
</evidence>
<dbReference type="Pfam" id="PF00034">
    <property type="entry name" value="Cytochrom_C"/>
    <property type="match status" value="4"/>
</dbReference>
<sequence>MKKIIFSLLFGLSLINVASAAGNAEAGKTKSAMCAACHGPTGIGAAPNYPNLAGQHADYIVKQLKAFKDGSRKDPVMAPMAAGLSEADMADLGAYFAAQSRSGGATDTAAAGTGAAPAAPAAPAFVPDPLVGKGLYEFGDNSRTIVACINCHGKDGNSDVLVNPNLSKQHSQYIEKQLKNFRAKDRVNLAMNTFTENMTDEDIANIGAYFADTKAVAHQQGRKPVAPLALAADVAAGKAKAATCTACHGADGNAMVPMYPKLAGQSATYIAKQLADFKAGGTSGRNDPVMAPMAAALSEQDMQELASYFSAQKVSPGNGKADQAGKKLYLGGDVEREITACVACHGIQGEGMTYAGFPAIGGQSVEYLTSQLEKFRTGERANDKNGMMRNIAMNLSKKDIAALTQYMSSLK</sequence>
<dbReference type="RefSeq" id="WP_160298377.1">
    <property type="nucleotide sequence ID" value="NZ_CP059735.1"/>
</dbReference>
<dbReference type="Gene3D" id="1.10.760.10">
    <property type="entry name" value="Cytochrome c-like domain"/>
    <property type="match status" value="4"/>
</dbReference>
<keyword evidence="2 6" id="KW-0349">Heme</keyword>
<dbReference type="AlphaFoldDB" id="A0AAE9YQ60"/>
<evidence type="ECO:0000313" key="10">
    <source>
        <dbReference type="Proteomes" id="UP000032568"/>
    </source>
</evidence>